<feature type="compositionally biased region" description="Low complexity" evidence="3">
    <location>
        <begin position="1517"/>
        <end position="1534"/>
    </location>
</feature>
<feature type="compositionally biased region" description="Polar residues" evidence="3">
    <location>
        <begin position="1087"/>
        <end position="1097"/>
    </location>
</feature>
<accession>A0ABS1P704</accession>
<proteinExistence type="predicted"/>
<feature type="modified residue" description="4-aspartylphosphate" evidence="1">
    <location>
        <position position="1761"/>
    </location>
</feature>
<feature type="region of interest" description="Disordered" evidence="3">
    <location>
        <begin position="852"/>
        <end position="893"/>
    </location>
</feature>
<feature type="region of interest" description="Disordered" evidence="3">
    <location>
        <begin position="725"/>
        <end position="834"/>
    </location>
</feature>
<feature type="compositionally biased region" description="Pro residues" evidence="3">
    <location>
        <begin position="1506"/>
        <end position="1516"/>
    </location>
</feature>
<dbReference type="InterPro" id="IPR011006">
    <property type="entry name" value="CheY-like_superfamily"/>
</dbReference>
<feature type="compositionally biased region" description="Polar residues" evidence="3">
    <location>
        <begin position="1299"/>
        <end position="1357"/>
    </location>
</feature>
<feature type="compositionally biased region" description="Low complexity" evidence="3">
    <location>
        <begin position="1130"/>
        <end position="1194"/>
    </location>
</feature>
<dbReference type="PANTHER" id="PTHR44757:SF2">
    <property type="entry name" value="BIOFILM ARCHITECTURE MAINTENANCE PROTEIN MBAA"/>
    <property type="match status" value="1"/>
</dbReference>
<feature type="domain" description="PAS" evidence="5">
    <location>
        <begin position="145"/>
        <end position="198"/>
    </location>
</feature>
<feature type="compositionally biased region" description="Low complexity" evidence="3">
    <location>
        <begin position="1458"/>
        <end position="1468"/>
    </location>
</feature>
<feature type="coiled-coil region" evidence="2">
    <location>
        <begin position="266"/>
        <end position="330"/>
    </location>
</feature>
<comment type="caution">
    <text evidence="6">The sequence shown here is derived from an EMBL/GenBank/DDBJ whole genome shotgun (WGS) entry which is preliminary data.</text>
</comment>
<dbReference type="SUPFAM" id="SSF52172">
    <property type="entry name" value="CheY-like"/>
    <property type="match status" value="1"/>
</dbReference>
<evidence type="ECO:0000256" key="3">
    <source>
        <dbReference type="SAM" id="MobiDB-lite"/>
    </source>
</evidence>
<dbReference type="SMART" id="SM00448">
    <property type="entry name" value="REC"/>
    <property type="match status" value="1"/>
</dbReference>
<protein>
    <submittedName>
        <fullName evidence="6">PAS domain-containing protein</fullName>
    </submittedName>
</protein>
<feature type="compositionally biased region" description="Low complexity" evidence="3">
    <location>
        <begin position="874"/>
        <end position="893"/>
    </location>
</feature>
<dbReference type="InterPro" id="IPR052155">
    <property type="entry name" value="Biofilm_reg_signaling"/>
</dbReference>
<dbReference type="Pfam" id="PF00989">
    <property type="entry name" value="PAS"/>
    <property type="match status" value="2"/>
</dbReference>
<evidence type="ECO:0000259" key="5">
    <source>
        <dbReference type="PROSITE" id="PS50112"/>
    </source>
</evidence>
<organism evidence="6 7">
    <name type="scientific">Streptomyces musisoli</name>
    <dbReference type="NCBI Taxonomy" id="2802280"/>
    <lineage>
        <taxon>Bacteria</taxon>
        <taxon>Bacillati</taxon>
        <taxon>Actinomycetota</taxon>
        <taxon>Actinomycetes</taxon>
        <taxon>Kitasatosporales</taxon>
        <taxon>Streptomycetaceae</taxon>
        <taxon>Streptomyces</taxon>
    </lineage>
</organism>
<evidence type="ECO:0000313" key="6">
    <source>
        <dbReference type="EMBL" id="MBL1107857.1"/>
    </source>
</evidence>
<dbReference type="EMBL" id="JAERRH010000010">
    <property type="protein sequence ID" value="MBL1107857.1"/>
    <property type="molecule type" value="Genomic_DNA"/>
</dbReference>
<feature type="compositionally biased region" description="Low complexity" evidence="3">
    <location>
        <begin position="1370"/>
        <end position="1435"/>
    </location>
</feature>
<evidence type="ECO:0000256" key="2">
    <source>
        <dbReference type="SAM" id="Coils"/>
    </source>
</evidence>
<feature type="compositionally biased region" description="Basic and acidic residues" evidence="3">
    <location>
        <begin position="1009"/>
        <end position="1025"/>
    </location>
</feature>
<feature type="compositionally biased region" description="Low complexity" evidence="3">
    <location>
        <begin position="1043"/>
        <end position="1053"/>
    </location>
</feature>
<dbReference type="SMART" id="SM00091">
    <property type="entry name" value="PAS"/>
    <property type="match status" value="2"/>
</dbReference>
<reference evidence="6 7" key="1">
    <citation type="submission" date="2021-01" db="EMBL/GenBank/DDBJ databases">
        <title>WGS of actinomycetes isolated from Thailand.</title>
        <authorList>
            <person name="Thawai C."/>
        </authorList>
    </citation>
    <scope>NUCLEOTIDE SEQUENCE [LARGE SCALE GENOMIC DNA]</scope>
    <source>
        <strain evidence="6 7">CH5-8</strain>
    </source>
</reference>
<feature type="compositionally biased region" description="Low complexity" evidence="3">
    <location>
        <begin position="1072"/>
        <end position="1082"/>
    </location>
</feature>
<evidence type="ECO:0000259" key="4">
    <source>
        <dbReference type="PROSITE" id="PS50110"/>
    </source>
</evidence>
<feature type="domain" description="Response regulatory" evidence="4">
    <location>
        <begin position="1712"/>
        <end position="1828"/>
    </location>
</feature>
<keyword evidence="7" id="KW-1185">Reference proteome</keyword>
<dbReference type="Gene3D" id="3.30.450.20">
    <property type="entry name" value="PAS domain"/>
    <property type="match status" value="2"/>
</dbReference>
<dbReference type="InterPro" id="IPR001789">
    <property type="entry name" value="Sig_transdc_resp-reg_receiver"/>
</dbReference>
<dbReference type="SUPFAM" id="SSF55785">
    <property type="entry name" value="PYP-like sensor domain (PAS domain)"/>
    <property type="match status" value="2"/>
</dbReference>
<feature type="compositionally biased region" description="Low complexity" evidence="3">
    <location>
        <begin position="1210"/>
        <end position="1277"/>
    </location>
</feature>
<dbReference type="PROSITE" id="PS50112">
    <property type="entry name" value="PAS"/>
    <property type="match status" value="1"/>
</dbReference>
<name>A0ABS1P704_9ACTN</name>
<feature type="compositionally biased region" description="Low complexity" evidence="3">
    <location>
        <begin position="1558"/>
        <end position="1572"/>
    </location>
</feature>
<feature type="compositionally biased region" description="Low complexity" evidence="3">
    <location>
        <begin position="1107"/>
        <end position="1119"/>
    </location>
</feature>
<dbReference type="InterPro" id="IPR013767">
    <property type="entry name" value="PAS_fold"/>
</dbReference>
<feature type="region of interest" description="Disordered" evidence="3">
    <location>
        <begin position="587"/>
        <end position="708"/>
    </location>
</feature>
<dbReference type="Gene3D" id="3.40.50.2300">
    <property type="match status" value="1"/>
</dbReference>
<dbReference type="NCBIfam" id="TIGR00229">
    <property type="entry name" value="sensory_box"/>
    <property type="match status" value="2"/>
</dbReference>
<dbReference type="RefSeq" id="WP_201822021.1">
    <property type="nucleotide sequence ID" value="NZ_JAERRH010000010.1"/>
</dbReference>
<dbReference type="Proteomes" id="UP000621386">
    <property type="component" value="Unassembled WGS sequence"/>
</dbReference>
<dbReference type="InterPro" id="IPR000014">
    <property type="entry name" value="PAS"/>
</dbReference>
<feature type="compositionally biased region" description="Low complexity" evidence="3">
    <location>
        <begin position="756"/>
        <end position="816"/>
    </location>
</feature>
<dbReference type="InterPro" id="IPR035965">
    <property type="entry name" value="PAS-like_dom_sf"/>
</dbReference>
<evidence type="ECO:0000256" key="1">
    <source>
        <dbReference type="PROSITE-ProRule" id="PRU00169"/>
    </source>
</evidence>
<dbReference type="CDD" id="cd00130">
    <property type="entry name" value="PAS"/>
    <property type="match status" value="2"/>
</dbReference>
<feature type="region of interest" description="Disordered" evidence="3">
    <location>
        <begin position="1001"/>
        <end position="1605"/>
    </location>
</feature>
<dbReference type="CDD" id="cd00156">
    <property type="entry name" value="REC"/>
    <property type="match status" value="1"/>
</dbReference>
<gene>
    <name evidence="6" type="ORF">JK361_25260</name>
</gene>
<evidence type="ECO:0000313" key="7">
    <source>
        <dbReference type="Proteomes" id="UP000621386"/>
    </source>
</evidence>
<feature type="compositionally biased region" description="Low complexity" evidence="3">
    <location>
        <begin position="725"/>
        <end position="748"/>
    </location>
</feature>
<dbReference type="PROSITE" id="PS50110">
    <property type="entry name" value="RESPONSE_REGULATORY"/>
    <property type="match status" value="1"/>
</dbReference>
<keyword evidence="2" id="KW-0175">Coiled coil</keyword>
<dbReference type="PANTHER" id="PTHR44757">
    <property type="entry name" value="DIGUANYLATE CYCLASE DGCP"/>
    <property type="match status" value="1"/>
</dbReference>
<sequence length="1834" mass="181958">MSSRPSRGAARLAAILDALPDALVLVNANGTVVNANTIALEAFEAPGTALVGRGLLDLLPQFDSRLIPGSMRRPDHMDPRGRTKPTRMVARRTDGSEFPVEVTSANLENGQQAYDGYGYTGDELLMIVVRDLSGTVDTEAELARSQRQTEMILRAAAEGVVGTDTDGRIVLVNPAAAQILGYRAGELGGKELHTLVLHSRADGSPFPYEESPLADTLRSGRKHRVRGQVLWSKGDQKVSVDLTTAPVRDGDQLVGAVMTFTDRRPFDALAEEKDALEKAHAEELERLSEEHASDLTALRQQHVTEIEELREKHTEELAAGEERYAALAEREKDRYEALGGRHEQLLTLLGQSLRGPLDELRHELSALAADDAGQLWPEANQVLHHLSAGYARITTLIDNVLGYQRLDAGGEDITRTKVMLDAVVAAGVDGAVELIGPGRVQFAVHAPPIEAEVDPQRLAVALAHLVADVAGVDATGNTPVSAGGYLDNTVVVAAAQRGEVARIEVRGPYAGGDPVHEPIVRGIVRAHGGVLQTHEVPGMSGSAYVLEVPLGGGAGAVAGQAALGTAAGAQVPGAGADAQVPGAGAGTQIPGAGAGTQVPGAGVGAQIPGAGEADADDSGAAGQGPGGGRRRARRASTDAFLESDVPGAGDAGEADAPTPTGRRRRRAGAPAEENTPVPAESPEGAAGGTGRRRARSADNVPGNADAGAGEGVAEGAVVTAAEQGAGAAASGTGLGGTVPPQGVPVPTGRRARRDSGAPQAALPPALPAAGGEPVPGAPALPAAQAALPAAGAPTVPAQGTTAQGAATPAQGAVAPAEGAQPTGRRRRALAAAAERAAAQEAGGARTVFALPPAEADRSPETAAQAGTVPASDMAPAAGPGTAMPAAPGASAPGVPEAGVPVAPGAGVPVAPGAGIPVGPGAGVPVASGAGVPVAPGAGVPVAPGAGVPVAPGAGVPVAPGAGVPVAPGAGTAVDGRPQVVASPAGAGSLPGQVQVPAHMPVSVEGVPGDDGRHDAVPLDQADDHTPPQPHPTSAPTGRRRRAVAQPAEAAQPVTPGTALGQAPPQPTPVPAAPGQAPQGTAVPPVPGQQSPANQVPAQGTAVPPGSAQQVPAQGVPAQGTSGQGIPVPSGPVAPTTAEATVPTGPGTPQPSAVGQAAVPAQGTAGQPAPAQAAPAQVGQAAATPAQGTPAQAQGFSVPAQGTPAQAQGIPVPVQGTPVPVQDTPAQGTAAHPAPASAAQQPPVVPAQGTAAHPAPAQASQHPAAAHPAAAHPAAVQPGTPPAGTPVAHSGALPLPAETGTGQVPAQGTHAGTAQVPAQGTHTGTAQVPAQGTHTGTAQVPAQGTHTGTAQVPAQGTHTGTVPPAGGPVAGGPQQWPGAADTAGAGIPAPGAATPAAGTPTAGTPVPGTPLPAGTAGGQPQRAAQPLPAEAAGGAPLDPDSTQGRAISVRTLGQGVPFARQAAQVQQPTATPPPHAPGGSGRRRKLGTPPDPATRPEPRPGQAARPHPSPEPAPPHPSLAGQPSLAQPAAAGQAPVPQPSLGGQSLPVPGTEGAGRSYAIGAPEPNAAEGPEPLDGPGGAVEVADTPRPQPLDDELPPEPLDNPRRLLVWPAPDVTTQQALSDRGYRPVIVHSREEVDAQIAAFPAALFVDPLTGPITRTALQSLRQAAVAAEVPVLVTAGLGQATREAAYGADPAVLLKALAPRDSEQHPPRVLLIEEHAEIALALTATLERRGMQVARAASDNDAVTLAGQFRPNLVVMDLMQVHRRRAGIVDWLRANGQLDRTPLVVYTAAVDQADLPRLASGETVLFLAERSTSTEVQSRIVDLLARIGTN</sequence>
<keyword evidence="1" id="KW-0597">Phosphoprotein</keyword>